<organism evidence="1 2">
    <name type="scientific">Micromonospora echinospora</name>
    <name type="common">Micromonospora purpurea</name>
    <dbReference type="NCBI Taxonomy" id="1877"/>
    <lineage>
        <taxon>Bacteria</taxon>
        <taxon>Bacillati</taxon>
        <taxon>Actinomycetota</taxon>
        <taxon>Actinomycetes</taxon>
        <taxon>Micromonosporales</taxon>
        <taxon>Micromonosporaceae</taxon>
        <taxon>Micromonospora</taxon>
    </lineage>
</organism>
<dbReference type="RefSeq" id="WP_088985125.1">
    <property type="nucleotide sequence ID" value="NZ_LT607413.1"/>
</dbReference>
<accession>A0A1C5AAP0</accession>
<dbReference type="InParanoid" id="A0A1C5AAP0"/>
<dbReference type="AlphaFoldDB" id="A0A1C5AAP0"/>
<protein>
    <submittedName>
        <fullName evidence="1">Uncharacterized protein</fullName>
    </submittedName>
</protein>
<evidence type="ECO:0000313" key="1">
    <source>
        <dbReference type="EMBL" id="SCF42293.1"/>
    </source>
</evidence>
<dbReference type="Proteomes" id="UP000198253">
    <property type="component" value="Chromosome I"/>
</dbReference>
<evidence type="ECO:0000313" key="2">
    <source>
        <dbReference type="Proteomes" id="UP000198253"/>
    </source>
</evidence>
<proteinExistence type="predicted"/>
<name>A0A1C5AAP0_MICEC</name>
<dbReference type="OrthoDB" id="4964778at2"/>
<gene>
    <name evidence="1" type="ORF">GA0070618_6639</name>
</gene>
<sequence>MPWREQPADLVFAPPRYPAHDYTGPGEIVTVRLGREVVGYLTRKGWDGVGWLPRPGLTEDADIVRVLVYDILRDAAAEGRPLVEAWAEVLDFTTHDAPVTAPLDGLRGD</sequence>
<reference evidence="2" key="1">
    <citation type="submission" date="2016-06" db="EMBL/GenBank/DDBJ databases">
        <authorList>
            <person name="Varghese N."/>
            <person name="Submissions Spin"/>
        </authorList>
    </citation>
    <scope>NUCLEOTIDE SEQUENCE [LARGE SCALE GENOMIC DNA]</scope>
    <source>
        <strain evidence="2">DSM 43816</strain>
    </source>
</reference>
<dbReference type="EMBL" id="LT607413">
    <property type="protein sequence ID" value="SCF42293.1"/>
    <property type="molecule type" value="Genomic_DNA"/>
</dbReference>
<keyword evidence="2" id="KW-1185">Reference proteome</keyword>